<dbReference type="AlphaFoldDB" id="A0A6G6J9Q6"/>
<dbReference type="KEGG" id="pnt:G5B91_33190"/>
<sequence length="314" mass="36075">MKYLFDTDGVVPKERATYWQEVVCETFVQLDCRIDRGERFSGRLHVHPLADLSIVDVAASEQSVIRSHQRIARSESEFVLVSLALEGSSVVVQDGREAVLDAGGFAIYDTRSPYELHFDSSFRQVVVQIPRICMQQRLDALEYMTAIPLSRHQPLERLTFDFLSGLTDFEDFPVLRQMQLSEQALDLLAMTLAERGRGKVPEDSRCTALLFRIKEHVLAYLGDSDLSLQRVANHFGLTPRYVNSLLHREGVSFGRYVLTARLQRCARAMHQPELKSRQISEIAYQWGFSDMAYFSRVFKAHFGMSPRQYRNESR</sequence>
<dbReference type="PROSITE" id="PS01124">
    <property type="entry name" value="HTH_ARAC_FAMILY_2"/>
    <property type="match status" value="1"/>
</dbReference>
<evidence type="ECO:0000313" key="7">
    <source>
        <dbReference type="EMBL" id="QIE91211.1"/>
    </source>
</evidence>
<gene>
    <name evidence="7" type="ORF">G5B91_33190</name>
</gene>
<dbReference type="Pfam" id="PF12833">
    <property type="entry name" value="HTH_18"/>
    <property type="match status" value="1"/>
</dbReference>
<evidence type="ECO:0000259" key="6">
    <source>
        <dbReference type="PROSITE" id="PS01124"/>
    </source>
</evidence>
<dbReference type="PANTHER" id="PTHR46796">
    <property type="entry name" value="HTH-TYPE TRANSCRIPTIONAL ACTIVATOR RHAS-RELATED"/>
    <property type="match status" value="1"/>
</dbReference>
<comment type="function">
    <text evidence="5">Regulatory protein of the TOL plasmid xyl operons. XylS activates the xylXYZLTEGFJQKIH operon required for the degradation of toluene, m-xylene and p-xylene.</text>
</comment>
<evidence type="ECO:0000256" key="3">
    <source>
        <dbReference type="ARBA" id="ARBA00023159"/>
    </source>
</evidence>
<dbReference type="PRINTS" id="PR00032">
    <property type="entry name" value="HTHARAC"/>
</dbReference>
<evidence type="ECO:0000256" key="4">
    <source>
        <dbReference type="ARBA" id="ARBA00023163"/>
    </source>
</evidence>
<dbReference type="InterPro" id="IPR050204">
    <property type="entry name" value="AraC_XylS_family_regulators"/>
</dbReference>
<protein>
    <submittedName>
        <fullName evidence="7">Helix-turn-helix domain-containing protein</fullName>
    </submittedName>
</protein>
<evidence type="ECO:0000256" key="5">
    <source>
        <dbReference type="ARBA" id="ARBA00037345"/>
    </source>
</evidence>
<accession>A0A6G6J9Q6</accession>
<evidence type="ECO:0000256" key="1">
    <source>
        <dbReference type="ARBA" id="ARBA00023015"/>
    </source>
</evidence>
<feature type="domain" description="HTH araC/xylS-type" evidence="6">
    <location>
        <begin position="211"/>
        <end position="312"/>
    </location>
</feature>
<dbReference type="InterPro" id="IPR018060">
    <property type="entry name" value="HTH_AraC"/>
</dbReference>
<dbReference type="EMBL" id="CP049141">
    <property type="protein sequence ID" value="QIE91211.1"/>
    <property type="molecule type" value="Genomic_DNA"/>
</dbReference>
<dbReference type="GO" id="GO:0043565">
    <property type="term" value="F:sequence-specific DNA binding"/>
    <property type="evidence" value="ECO:0007669"/>
    <property type="project" value="InterPro"/>
</dbReference>
<dbReference type="GO" id="GO:0003700">
    <property type="term" value="F:DNA-binding transcription factor activity"/>
    <property type="evidence" value="ECO:0007669"/>
    <property type="project" value="InterPro"/>
</dbReference>
<evidence type="ECO:0000256" key="2">
    <source>
        <dbReference type="ARBA" id="ARBA00023125"/>
    </source>
</evidence>
<keyword evidence="4" id="KW-0804">Transcription</keyword>
<dbReference type="InterPro" id="IPR009057">
    <property type="entry name" value="Homeodomain-like_sf"/>
</dbReference>
<dbReference type="SUPFAM" id="SSF46689">
    <property type="entry name" value="Homeodomain-like"/>
    <property type="match status" value="1"/>
</dbReference>
<dbReference type="Pfam" id="PF14525">
    <property type="entry name" value="AraC_binding_2"/>
    <property type="match status" value="1"/>
</dbReference>
<reference evidence="7 8" key="1">
    <citation type="submission" date="2020-02" db="EMBL/GenBank/DDBJ databases">
        <title>Integrative conjugative elements (ICEs) and plasmids drive adaptation of Pseudomonas nitroreducens strain HBP1 to wastewater environment.</title>
        <authorList>
            <person name="Sentchilo V."/>
            <person name="Carraro N."/>
            <person name="Bertelli C."/>
            <person name="van der Meer J.R."/>
        </authorList>
    </citation>
    <scope>NUCLEOTIDE SEQUENCE [LARGE SCALE GENOMIC DNA]</scope>
    <source>
        <strain evidence="7 8">HBP1</strain>
        <plasmid evidence="8">ppnihbp1_2</plasmid>
    </source>
</reference>
<dbReference type="SMART" id="SM00342">
    <property type="entry name" value="HTH_ARAC"/>
    <property type="match status" value="1"/>
</dbReference>
<proteinExistence type="predicted"/>
<keyword evidence="1" id="KW-0805">Transcription regulation</keyword>
<dbReference type="Gene3D" id="1.10.10.60">
    <property type="entry name" value="Homeodomain-like"/>
    <property type="match status" value="1"/>
</dbReference>
<dbReference type="RefSeq" id="WP_024766639.1">
    <property type="nucleotide sequence ID" value="NZ_CP049141.1"/>
</dbReference>
<dbReference type="Proteomes" id="UP000501063">
    <property type="component" value="Plasmid pPniHBP1_2"/>
</dbReference>
<dbReference type="InterPro" id="IPR020449">
    <property type="entry name" value="Tscrpt_reg_AraC-type_HTH"/>
</dbReference>
<keyword evidence="2" id="KW-0238">DNA-binding</keyword>
<keyword evidence="7" id="KW-0614">Plasmid</keyword>
<name>A0A6G6J9Q6_PSENT</name>
<dbReference type="PANTHER" id="PTHR46796:SF6">
    <property type="entry name" value="ARAC SUBFAMILY"/>
    <property type="match status" value="1"/>
</dbReference>
<evidence type="ECO:0000313" key="8">
    <source>
        <dbReference type="Proteomes" id="UP000501063"/>
    </source>
</evidence>
<geneLocation type="plasmid" evidence="8">
    <name>ppnihbp1_2</name>
</geneLocation>
<organism evidence="7 8">
    <name type="scientific">Pseudomonas nitroreducens</name>
    <dbReference type="NCBI Taxonomy" id="46680"/>
    <lineage>
        <taxon>Bacteria</taxon>
        <taxon>Pseudomonadati</taxon>
        <taxon>Pseudomonadota</taxon>
        <taxon>Gammaproteobacteria</taxon>
        <taxon>Pseudomonadales</taxon>
        <taxon>Pseudomonadaceae</taxon>
        <taxon>Pseudomonas</taxon>
    </lineage>
</organism>
<dbReference type="InterPro" id="IPR035418">
    <property type="entry name" value="AraC-bd_2"/>
</dbReference>
<keyword evidence="3" id="KW-0010">Activator</keyword>